<organism evidence="1 2">
    <name type="scientific">candidate division WOR-3 bacterium</name>
    <dbReference type="NCBI Taxonomy" id="2052148"/>
    <lineage>
        <taxon>Bacteria</taxon>
        <taxon>Bacteria division WOR-3</taxon>
    </lineage>
</organism>
<comment type="caution">
    <text evidence="1">The sequence shown here is derived from an EMBL/GenBank/DDBJ whole genome shotgun (WGS) entry which is preliminary data.</text>
</comment>
<reference evidence="1" key="1">
    <citation type="submission" date="2019-03" db="EMBL/GenBank/DDBJ databases">
        <title>Lake Tanganyika Metagenome-Assembled Genomes (MAGs).</title>
        <authorList>
            <person name="Tran P."/>
        </authorList>
    </citation>
    <scope>NUCLEOTIDE SEQUENCE</scope>
    <source>
        <strain evidence="1">K_DeepCast_150m_m2_040</strain>
    </source>
</reference>
<dbReference type="EMBL" id="VGIR01000066">
    <property type="protein sequence ID" value="MBM3332187.1"/>
    <property type="molecule type" value="Genomic_DNA"/>
</dbReference>
<evidence type="ECO:0000313" key="1">
    <source>
        <dbReference type="EMBL" id="MBM3332187.1"/>
    </source>
</evidence>
<proteinExistence type="predicted"/>
<gene>
    <name evidence="1" type="ORF">FJY68_10140</name>
</gene>
<name>A0A938BU03_UNCW3</name>
<dbReference type="AlphaFoldDB" id="A0A938BU03"/>
<sequence length="122" mass="14116">MPDKMRRFTSWSTKYNTERIKATLDDMRPDMQSRYQAAMTRMFANDMKVKQVLNGKGVSTILYVPYLSFGRQLWKLSREQDIAGDSLELAAQALRLKWKARGLDEDVLLAVQKEVCSIQPEP</sequence>
<protein>
    <submittedName>
        <fullName evidence="1">Uncharacterized protein</fullName>
    </submittedName>
</protein>
<accession>A0A938BU03</accession>
<dbReference type="Gene3D" id="1.20.58.800">
    <property type="match status" value="1"/>
</dbReference>
<evidence type="ECO:0000313" key="2">
    <source>
        <dbReference type="Proteomes" id="UP000779900"/>
    </source>
</evidence>
<dbReference type="Proteomes" id="UP000779900">
    <property type="component" value="Unassembled WGS sequence"/>
</dbReference>